<protein>
    <submittedName>
        <fullName evidence="1">Uncharacterized protein</fullName>
    </submittedName>
</protein>
<organism evidence="1 2">
    <name type="scientific">Gracilariopsis chorda</name>
    <dbReference type="NCBI Taxonomy" id="448386"/>
    <lineage>
        <taxon>Eukaryota</taxon>
        <taxon>Rhodophyta</taxon>
        <taxon>Florideophyceae</taxon>
        <taxon>Rhodymeniophycidae</taxon>
        <taxon>Gracilariales</taxon>
        <taxon>Gracilariaceae</taxon>
        <taxon>Gracilariopsis</taxon>
    </lineage>
</organism>
<accession>A0A2V3IQ62</accession>
<keyword evidence="2" id="KW-1185">Reference proteome</keyword>
<dbReference type="AlphaFoldDB" id="A0A2V3IQ62"/>
<proteinExistence type="predicted"/>
<evidence type="ECO:0000313" key="2">
    <source>
        <dbReference type="Proteomes" id="UP000247409"/>
    </source>
</evidence>
<gene>
    <name evidence="1" type="ORF">BWQ96_06012</name>
</gene>
<sequence>MSTSTWHRATSAPTEWSLDVALVVVSRVANRSVRALAAFVNPVPFRTASTRIVHPVVLAITLQHLALPTARNAHSGSLHGMAPLTVAAIARNIRTSLKASACVTRDISGMAGAADCVRWEEWLIQRASNASAARGAAGSRDVVNLVRLERTAEATTARNVRRALIVVLRRRGVASIAPRVRRAWNGDLRNVLPNVDMDGSGI</sequence>
<dbReference type="Proteomes" id="UP000247409">
    <property type="component" value="Unassembled WGS sequence"/>
</dbReference>
<name>A0A2V3IQ62_9FLOR</name>
<evidence type="ECO:0000313" key="1">
    <source>
        <dbReference type="EMBL" id="PXF44231.1"/>
    </source>
</evidence>
<comment type="caution">
    <text evidence="1">The sequence shown here is derived from an EMBL/GenBank/DDBJ whole genome shotgun (WGS) entry which is preliminary data.</text>
</comment>
<reference evidence="1 2" key="1">
    <citation type="journal article" date="2018" name="Mol. Biol. Evol.">
        <title>Analysis of the draft genome of the red seaweed Gracilariopsis chorda provides insights into genome size evolution in Rhodophyta.</title>
        <authorList>
            <person name="Lee J."/>
            <person name="Yang E.C."/>
            <person name="Graf L."/>
            <person name="Yang J.H."/>
            <person name="Qiu H."/>
            <person name="Zel Zion U."/>
            <person name="Chan C.X."/>
            <person name="Stephens T.G."/>
            <person name="Weber A.P.M."/>
            <person name="Boo G.H."/>
            <person name="Boo S.M."/>
            <person name="Kim K.M."/>
            <person name="Shin Y."/>
            <person name="Jung M."/>
            <person name="Lee S.J."/>
            <person name="Yim H.S."/>
            <person name="Lee J.H."/>
            <person name="Bhattacharya D."/>
            <person name="Yoon H.S."/>
        </authorList>
    </citation>
    <scope>NUCLEOTIDE SEQUENCE [LARGE SCALE GENOMIC DNA]</scope>
    <source>
        <strain evidence="1 2">SKKU-2015</strain>
        <tissue evidence="1">Whole body</tissue>
    </source>
</reference>
<dbReference type="EMBL" id="NBIV01000097">
    <property type="protein sequence ID" value="PXF44231.1"/>
    <property type="molecule type" value="Genomic_DNA"/>
</dbReference>